<dbReference type="Pfam" id="PF05973">
    <property type="entry name" value="Gp49"/>
    <property type="match status" value="1"/>
</dbReference>
<organism evidence="1 2">
    <name type="scientific">Nostocoides veronense</name>
    <dbReference type="NCBI Taxonomy" id="330836"/>
    <lineage>
        <taxon>Bacteria</taxon>
        <taxon>Bacillati</taxon>
        <taxon>Actinomycetota</taxon>
        <taxon>Actinomycetes</taxon>
        <taxon>Micrococcales</taxon>
        <taxon>Intrasporangiaceae</taxon>
        <taxon>Nostocoides</taxon>
    </lineage>
</organism>
<dbReference type="PANTHER" id="PTHR41791:SF1">
    <property type="entry name" value="SSL7039 PROTEIN"/>
    <property type="match status" value="1"/>
</dbReference>
<proteinExistence type="predicted"/>
<dbReference type="Proteomes" id="UP001499938">
    <property type="component" value="Unassembled WGS sequence"/>
</dbReference>
<reference evidence="1 2" key="1">
    <citation type="journal article" date="2019" name="Int. J. Syst. Evol. Microbiol.">
        <title>The Global Catalogue of Microorganisms (GCM) 10K type strain sequencing project: providing services to taxonomists for standard genome sequencing and annotation.</title>
        <authorList>
            <consortium name="The Broad Institute Genomics Platform"/>
            <consortium name="The Broad Institute Genome Sequencing Center for Infectious Disease"/>
            <person name="Wu L."/>
            <person name="Ma J."/>
        </authorList>
    </citation>
    <scope>NUCLEOTIDE SEQUENCE [LARGE SCALE GENOMIC DNA]</scope>
    <source>
        <strain evidence="1 2">JCM 15592</strain>
    </source>
</reference>
<evidence type="ECO:0008006" key="3">
    <source>
        <dbReference type="Google" id="ProtNLM"/>
    </source>
</evidence>
<accession>A0ABN2LQ30</accession>
<dbReference type="NCBIfam" id="TIGR02683">
    <property type="entry name" value="upstrm_HI1419"/>
    <property type="match status" value="1"/>
</dbReference>
<comment type="caution">
    <text evidence="1">The sequence shown here is derived from an EMBL/GenBank/DDBJ whole genome shotgun (WGS) entry which is preliminary data.</text>
</comment>
<dbReference type="PANTHER" id="PTHR41791">
    <property type="entry name" value="SSL7039 PROTEIN"/>
    <property type="match status" value="1"/>
</dbReference>
<dbReference type="EMBL" id="BAAAPO010000033">
    <property type="protein sequence ID" value="GAA1796509.1"/>
    <property type="molecule type" value="Genomic_DNA"/>
</dbReference>
<evidence type="ECO:0000313" key="1">
    <source>
        <dbReference type="EMBL" id="GAA1796509.1"/>
    </source>
</evidence>
<protein>
    <recommendedName>
        <fullName evidence="3">Addiction module killer protein</fullName>
    </recommendedName>
</protein>
<keyword evidence="2" id="KW-1185">Reference proteome</keyword>
<sequence length="72" mass="8273">MSQPGRRTKPLGRGIWELRLMFGPGYRIYYLQDGPRVILLLNGGDKSTQQQDIERAYQLAEEYCSEKGHDDG</sequence>
<dbReference type="RefSeq" id="WP_425564394.1">
    <property type="nucleotide sequence ID" value="NZ_BAAAPO010000033.1"/>
</dbReference>
<gene>
    <name evidence="1" type="ORF">GCM10009811_20930</name>
</gene>
<name>A0ABN2LQ30_9MICO</name>
<dbReference type="PIRSF" id="PIRSF028744">
    <property type="entry name" value="Addict_mod_HI1419"/>
    <property type="match status" value="1"/>
</dbReference>
<dbReference type="InterPro" id="IPR014056">
    <property type="entry name" value="TypeIITA-like_toxin_pred"/>
</dbReference>
<evidence type="ECO:0000313" key="2">
    <source>
        <dbReference type="Proteomes" id="UP001499938"/>
    </source>
</evidence>
<dbReference type="InterPro" id="IPR009241">
    <property type="entry name" value="HigB-like"/>
</dbReference>